<protein>
    <recommendedName>
        <fullName evidence="3">Amidohydrolase-related domain-containing protein</fullName>
    </recommendedName>
</protein>
<dbReference type="GO" id="GO:0016831">
    <property type="term" value="F:carboxy-lyase activity"/>
    <property type="evidence" value="ECO:0007669"/>
    <property type="project" value="InterPro"/>
</dbReference>
<evidence type="ECO:0008006" key="3">
    <source>
        <dbReference type="Google" id="ProtNLM"/>
    </source>
</evidence>
<proteinExistence type="predicted"/>
<gene>
    <name evidence="2" type="ORF">S01H1_69393</name>
</gene>
<dbReference type="PANTHER" id="PTHR21240">
    <property type="entry name" value="2-AMINO-3-CARBOXYLMUCONATE-6-SEMIALDEHYDE DECARBOXYLASE"/>
    <property type="match status" value="1"/>
</dbReference>
<reference evidence="2" key="1">
    <citation type="journal article" date="2014" name="Front. Microbiol.">
        <title>High frequency of phylogenetically diverse reductive dehalogenase-homologous genes in deep subseafloor sedimentary metagenomes.</title>
        <authorList>
            <person name="Kawai M."/>
            <person name="Futagami T."/>
            <person name="Toyoda A."/>
            <person name="Takaki Y."/>
            <person name="Nishi S."/>
            <person name="Hori S."/>
            <person name="Arai W."/>
            <person name="Tsubouchi T."/>
            <person name="Morono Y."/>
            <person name="Uchiyama I."/>
            <person name="Ito T."/>
            <person name="Fujiyama A."/>
            <person name="Inagaki F."/>
            <person name="Takami H."/>
        </authorList>
    </citation>
    <scope>NUCLEOTIDE SEQUENCE</scope>
    <source>
        <strain evidence="2">Expedition CK06-06</strain>
    </source>
</reference>
<dbReference type="EMBL" id="BARS01046073">
    <property type="protein sequence ID" value="GAG39584.1"/>
    <property type="molecule type" value="Genomic_DNA"/>
</dbReference>
<name>X0X8R1_9ZZZZ</name>
<feature type="non-terminal residue" evidence="2">
    <location>
        <position position="134"/>
    </location>
</feature>
<evidence type="ECO:0000313" key="2">
    <source>
        <dbReference type="EMBL" id="GAG39584.1"/>
    </source>
</evidence>
<dbReference type="AlphaFoldDB" id="X0X8R1"/>
<keyword evidence="1" id="KW-0456">Lyase</keyword>
<dbReference type="Gene3D" id="3.20.20.140">
    <property type="entry name" value="Metal-dependent hydrolases"/>
    <property type="match status" value="1"/>
</dbReference>
<dbReference type="SUPFAM" id="SSF51556">
    <property type="entry name" value="Metallo-dependent hydrolases"/>
    <property type="match status" value="1"/>
</dbReference>
<comment type="caution">
    <text evidence="2">The sequence shown here is derived from an EMBL/GenBank/DDBJ whole genome shotgun (WGS) entry which is preliminary data.</text>
</comment>
<accession>X0X8R1</accession>
<dbReference type="InterPro" id="IPR032465">
    <property type="entry name" value="ACMSD"/>
</dbReference>
<evidence type="ECO:0000256" key="1">
    <source>
        <dbReference type="ARBA" id="ARBA00023239"/>
    </source>
</evidence>
<organism evidence="2">
    <name type="scientific">marine sediment metagenome</name>
    <dbReference type="NCBI Taxonomy" id="412755"/>
    <lineage>
        <taxon>unclassified sequences</taxon>
        <taxon>metagenomes</taxon>
        <taxon>ecological metagenomes</taxon>
    </lineage>
</organism>
<dbReference type="InterPro" id="IPR032466">
    <property type="entry name" value="Metal_Hydrolase"/>
</dbReference>
<sequence length="134" mass="15471">MIIDIHTHIFPPEVRDKREDFFDGEAAFKLLYSVPGSKLSGAEELIRNMDNEGLDKSVVFGFPWHNEDYFKRNNDYIMEVVERYKERLIGFTTFYPLAKGAEKELERCLESGLSGVGELAFYTSTISRDTLKAF</sequence>